<dbReference type="Gene3D" id="3.10.620.30">
    <property type="match status" value="1"/>
</dbReference>
<reference evidence="2 3" key="1">
    <citation type="submission" date="2022-10" db="EMBL/GenBank/DDBJ databases">
        <title>Comparative genomics and taxonomic characterization of three novel marine species of genus Reichenbachiella exhibiting antioxidant and polysaccharide degradation activities.</title>
        <authorList>
            <person name="Muhammad N."/>
            <person name="Lee Y.-J."/>
            <person name="Ko J."/>
            <person name="Kim S.-G."/>
        </authorList>
    </citation>
    <scope>NUCLEOTIDE SEQUENCE [LARGE SCALE GENOMIC DNA]</scope>
    <source>
        <strain evidence="2 3">ABR2-5</strain>
    </source>
</reference>
<dbReference type="RefSeq" id="WP_264135940.1">
    <property type="nucleotide sequence ID" value="NZ_JAOYOD010000001.1"/>
</dbReference>
<sequence>MSIYHVNYQTTNKYENPVKEALIVLLILPKADESQQFISFSIENNLNLDHFLMPNMYGFDRIMFRPSRPFSQLDINFQCQLEMEDINPYENIIEPLTNESEIIQSLDFKIDHQLFLKPTPSTRISKELLPDVLIKSDHQSSVEFLQTLNAFIFNQFQFEDQVDSLSNVPADTLKNNHGVCQDFAQFFIAVCRANKIPARYVSGYLNQGDGHIGSAMMHAWAEAYIPGTGWQGYDPTNNLMRDSHYIKVCHGTDYSDCAPIKGVLNTHGSNVTDYKVTVSQQAQQ</sequence>
<feature type="domain" description="Transglutaminase-like" evidence="1">
    <location>
        <begin position="172"/>
        <end position="237"/>
    </location>
</feature>
<evidence type="ECO:0000313" key="3">
    <source>
        <dbReference type="Proteomes" id="UP001300692"/>
    </source>
</evidence>
<gene>
    <name evidence="2" type="ORF">N7U62_00650</name>
</gene>
<proteinExistence type="predicted"/>
<evidence type="ECO:0000313" key="2">
    <source>
        <dbReference type="EMBL" id="MCV9385146.1"/>
    </source>
</evidence>
<dbReference type="Pfam" id="PF01841">
    <property type="entry name" value="Transglut_core"/>
    <property type="match status" value="1"/>
</dbReference>
<accession>A0ABT3CN96</accession>
<dbReference type="InterPro" id="IPR038765">
    <property type="entry name" value="Papain-like_cys_pep_sf"/>
</dbReference>
<keyword evidence="3" id="KW-1185">Reference proteome</keyword>
<evidence type="ECO:0000259" key="1">
    <source>
        <dbReference type="SMART" id="SM00460"/>
    </source>
</evidence>
<dbReference type="EMBL" id="JAOYOD010000001">
    <property type="protein sequence ID" value="MCV9385146.1"/>
    <property type="molecule type" value="Genomic_DNA"/>
</dbReference>
<protein>
    <submittedName>
        <fullName evidence="2">Transglutaminase family protein</fullName>
    </submittedName>
</protein>
<dbReference type="InterPro" id="IPR002931">
    <property type="entry name" value="Transglutaminase-like"/>
</dbReference>
<dbReference type="SUPFAM" id="SSF54001">
    <property type="entry name" value="Cysteine proteinases"/>
    <property type="match status" value="1"/>
</dbReference>
<dbReference type="SMART" id="SM00460">
    <property type="entry name" value="TGc"/>
    <property type="match status" value="1"/>
</dbReference>
<dbReference type="Proteomes" id="UP001300692">
    <property type="component" value="Unassembled WGS sequence"/>
</dbReference>
<dbReference type="PANTHER" id="PTHR33490:SF1">
    <property type="entry name" value="SLL1233 PROTEIN"/>
    <property type="match status" value="1"/>
</dbReference>
<comment type="caution">
    <text evidence="2">The sequence shown here is derived from an EMBL/GenBank/DDBJ whole genome shotgun (WGS) entry which is preliminary data.</text>
</comment>
<dbReference type="PANTHER" id="PTHR33490">
    <property type="entry name" value="BLR5614 PROTEIN-RELATED"/>
    <property type="match status" value="1"/>
</dbReference>
<organism evidence="2 3">
    <name type="scientific">Reichenbachiella ulvae</name>
    <dbReference type="NCBI Taxonomy" id="2980104"/>
    <lineage>
        <taxon>Bacteria</taxon>
        <taxon>Pseudomonadati</taxon>
        <taxon>Bacteroidota</taxon>
        <taxon>Cytophagia</taxon>
        <taxon>Cytophagales</taxon>
        <taxon>Reichenbachiellaceae</taxon>
        <taxon>Reichenbachiella</taxon>
    </lineage>
</organism>
<name>A0ABT3CN96_9BACT</name>